<name>X1T3S7_9ZZZZ</name>
<dbReference type="Pfam" id="PF19663">
    <property type="entry name" value="DUF6166"/>
    <property type="match status" value="1"/>
</dbReference>
<reference evidence="1" key="1">
    <citation type="journal article" date="2014" name="Front. Microbiol.">
        <title>High frequency of phylogenetically diverse reductive dehalogenase-homologous genes in deep subseafloor sedimentary metagenomes.</title>
        <authorList>
            <person name="Kawai M."/>
            <person name="Futagami T."/>
            <person name="Toyoda A."/>
            <person name="Takaki Y."/>
            <person name="Nishi S."/>
            <person name="Hori S."/>
            <person name="Arai W."/>
            <person name="Tsubouchi T."/>
            <person name="Morono Y."/>
            <person name="Uchiyama I."/>
            <person name="Ito T."/>
            <person name="Fujiyama A."/>
            <person name="Inagaki F."/>
            <person name="Takami H."/>
        </authorList>
    </citation>
    <scope>NUCLEOTIDE SEQUENCE</scope>
    <source>
        <strain evidence="1">Expedition CK06-06</strain>
    </source>
</reference>
<proteinExistence type="predicted"/>
<sequence length="100" mass="11555">MKIYKGRRLNPDEGTISNVVVTVNSEPLKHRGYHSPDGFNWGYGGSGPADLARSILWDYLEEEPPGVLYQNFKDTFVATWKDEWEITSDKIQDWIKDKVH</sequence>
<gene>
    <name evidence="1" type="ORF">S12H4_12733</name>
</gene>
<protein>
    <submittedName>
        <fullName evidence="1">Uncharacterized protein</fullName>
    </submittedName>
</protein>
<dbReference type="AlphaFoldDB" id="X1T3S7"/>
<comment type="caution">
    <text evidence="1">The sequence shown here is derived from an EMBL/GenBank/DDBJ whole genome shotgun (WGS) entry which is preliminary data.</text>
</comment>
<organism evidence="1">
    <name type="scientific">marine sediment metagenome</name>
    <dbReference type="NCBI Taxonomy" id="412755"/>
    <lineage>
        <taxon>unclassified sequences</taxon>
        <taxon>metagenomes</taxon>
        <taxon>ecological metagenomes</taxon>
    </lineage>
</organism>
<evidence type="ECO:0000313" key="1">
    <source>
        <dbReference type="EMBL" id="GAI86031.1"/>
    </source>
</evidence>
<dbReference type="EMBL" id="BARW01006080">
    <property type="protein sequence ID" value="GAI86031.1"/>
    <property type="molecule type" value="Genomic_DNA"/>
</dbReference>
<accession>X1T3S7</accession>
<dbReference type="InterPro" id="IPR046164">
    <property type="entry name" value="DUF6166"/>
</dbReference>